<sequence>MSGEQRIEHARLLYERAVFGGDADALGIAQRELDGVEADLALARGRILHARFLEDGNEDPHELALFERAAQLYQLLGDVRGEAEALFWVGTFHQVVRRDNDGAVPPLTRSYELAAQAGDKLTLSYAVRHLGFADMAAGAGSRAREKLEESVRLRREIGFSAGVAAGLLALAYLTAEEGQRDDVMALVEEAGAVAEACDAQGVLRWVEEARMQL</sequence>
<dbReference type="OrthoDB" id="3373592at2"/>
<dbReference type="AlphaFoldDB" id="A0A3A9YWG5"/>
<dbReference type="SUPFAM" id="SSF48452">
    <property type="entry name" value="TPR-like"/>
    <property type="match status" value="1"/>
</dbReference>
<gene>
    <name evidence="1" type="ORF">D7223_27315</name>
</gene>
<dbReference type="Proteomes" id="UP000281726">
    <property type="component" value="Unassembled WGS sequence"/>
</dbReference>
<reference evidence="1 2" key="1">
    <citation type="journal article" date="2004" name="Syst. Appl. Microbiol.">
        <title>Cryptoendolithic actinomycetes from antarctic sandstone rock samples: Micromonospora endolithica sp. nov. and two isolates related to Micromonospora coerulea Jensen 1932.</title>
        <authorList>
            <person name="Hirsch P."/>
            <person name="Mevs U."/>
            <person name="Kroppenstedt R.M."/>
            <person name="Schumann P."/>
            <person name="Stackebrandt E."/>
        </authorList>
    </citation>
    <scope>NUCLEOTIDE SEQUENCE [LARGE SCALE GENOMIC DNA]</scope>
    <source>
        <strain evidence="1 2">JCM 12677</strain>
    </source>
</reference>
<name>A0A3A9YWG5_9ACTN</name>
<dbReference type="RefSeq" id="WP_120731585.1">
    <property type="nucleotide sequence ID" value="NZ_RBAK01000014.1"/>
</dbReference>
<accession>A0A3A9YWG5</accession>
<dbReference type="EMBL" id="RBAK01000014">
    <property type="protein sequence ID" value="RKN40335.1"/>
    <property type="molecule type" value="Genomic_DNA"/>
</dbReference>
<dbReference type="Gene3D" id="1.25.40.10">
    <property type="entry name" value="Tetratricopeptide repeat domain"/>
    <property type="match status" value="1"/>
</dbReference>
<evidence type="ECO:0000313" key="2">
    <source>
        <dbReference type="Proteomes" id="UP000281726"/>
    </source>
</evidence>
<organism evidence="1 2">
    <name type="scientific">Micromonospora endolithica</name>
    <dbReference type="NCBI Taxonomy" id="230091"/>
    <lineage>
        <taxon>Bacteria</taxon>
        <taxon>Bacillati</taxon>
        <taxon>Actinomycetota</taxon>
        <taxon>Actinomycetes</taxon>
        <taxon>Micromonosporales</taxon>
        <taxon>Micromonosporaceae</taxon>
        <taxon>Micromonospora</taxon>
    </lineage>
</organism>
<dbReference type="InterPro" id="IPR011990">
    <property type="entry name" value="TPR-like_helical_dom_sf"/>
</dbReference>
<protein>
    <submittedName>
        <fullName evidence="1">Tetratricopeptide repeat protein</fullName>
    </submittedName>
</protein>
<comment type="caution">
    <text evidence="1">The sequence shown here is derived from an EMBL/GenBank/DDBJ whole genome shotgun (WGS) entry which is preliminary data.</text>
</comment>
<proteinExistence type="predicted"/>
<evidence type="ECO:0000313" key="1">
    <source>
        <dbReference type="EMBL" id="RKN40335.1"/>
    </source>
</evidence>
<keyword evidence="2" id="KW-1185">Reference proteome</keyword>